<name>A0ABV9LPL0_9ACTN</name>
<dbReference type="InterPro" id="IPR012349">
    <property type="entry name" value="Split_barrel_FMN-bd"/>
</dbReference>
<reference evidence="2" key="1">
    <citation type="journal article" date="2019" name="Int. J. Syst. Evol. Microbiol.">
        <title>The Global Catalogue of Microorganisms (GCM) 10K type strain sequencing project: providing services to taxonomists for standard genome sequencing and annotation.</title>
        <authorList>
            <consortium name="The Broad Institute Genomics Platform"/>
            <consortium name="The Broad Institute Genome Sequencing Center for Infectious Disease"/>
            <person name="Wu L."/>
            <person name="Ma J."/>
        </authorList>
    </citation>
    <scope>NUCLEOTIDE SEQUENCE [LARGE SCALE GENOMIC DNA]</scope>
    <source>
        <strain evidence="2">CCUG 62763</strain>
    </source>
</reference>
<organism evidence="1 2">
    <name type="scientific">Geodermatophilus arenarius</name>
    <dbReference type="NCBI Taxonomy" id="1137990"/>
    <lineage>
        <taxon>Bacteria</taxon>
        <taxon>Bacillati</taxon>
        <taxon>Actinomycetota</taxon>
        <taxon>Actinomycetes</taxon>
        <taxon>Geodermatophilales</taxon>
        <taxon>Geodermatophilaceae</taxon>
        <taxon>Geodermatophilus</taxon>
    </lineage>
</organism>
<evidence type="ECO:0000313" key="1">
    <source>
        <dbReference type="EMBL" id="MFC4696044.1"/>
    </source>
</evidence>
<dbReference type="RefSeq" id="WP_387994012.1">
    <property type="nucleotide sequence ID" value="NZ_JBHSGR010000034.1"/>
</dbReference>
<dbReference type="SUPFAM" id="SSF50475">
    <property type="entry name" value="FMN-binding split barrel"/>
    <property type="match status" value="1"/>
</dbReference>
<dbReference type="Pfam" id="PF12900">
    <property type="entry name" value="Pyridox_ox_2"/>
    <property type="match status" value="1"/>
</dbReference>
<protein>
    <submittedName>
        <fullName evidence="1">Pyridoxamine 5'-phosphate oxidase family protein</fullName>
    </submittedName>
</protein>
<accession>A0ABV9LPL0</accession>
<sequence>MTGTGTIRTSLDDGECRSLLGRGTHGHLAFTRDALPAIAPVRYALDGDRVVIPAAPDSDHLPPAGGAVVVLGVDGCDGDTEWSVTVVGPARTVTDAATAAALRARDWPRPLLVGDGHRFVLLTIGVLRGWRTTPPVAPVPGRAG</sequence>
<keyword evidence="2" id="KW-1185">Reference proteome</keyword>
<comment type="caution">
    <text evidence="1">The sequence shown here is derived from an EMBL/GenBank/DDBJ whole genome shotgun (WGS) entry which is preliminary data.</text>
</comment>
<dbReference type="InterPro" id="IPR024747">
    <property type="entry name" value="Pyridox_Oxase-rel"/>
</dbReference>
<gene>
    <name evidence="1" type="ORF">ACFO3M_21775</name>
</gene>
<evidence type="ECO:0000313" key="2">
    <source>
        <dbReference type="Proteomes" id="UP001596025"/>
    </source>
</evidence>
<dbReference type="Proteomes" id="UP001596025">
    <property type="component" value="Unassembled WGS sequence"/>
</dbReference>
<proteinExistence type="predicted"/>
<dbReference type="EMBL" id="JBHSGR010000034">
    <property type="protein sequence ID" value="MFC4696044.1"/>
    <property type="molecule type" value="Genomic_DNA"/>
</dbReference>
<dbReference type="Gene3D" id="2.30.110.10">
    <property type="entry name" value="Electron Transport, Fmn-binding Protein, Chain A"/>
    <property type="match status" value="1"/>
</dbReference>